<evidence type="ECO:0000313" key="1">
    <source>
        <dbReference type="EMBL" id="MBD3867479.1"/>
    </source>
</evidence>
<dbReference type="EMBL" id="JACXWD010000011">
    <property type="protein sequence ID" value="MBD3867479.1"/>
    <property type="molecule type" value="Genomic_DNA"/>
</dbReference>
<accession>A0A8J6Y0A1</accession>
<comment type="caution">
    <text evidence="1">The sequence shown here is derived from an EMBL/GenBank/DDBJ whole genome shotgun (WGS) entry which is preliminary data.</text>
</comment>
<gene>
    <name evidence="1" type="ORF">IFK94_05075</name>
</gene>
<name>A0A8J6Y0A1_9BACT</name>
<reference evidence="1 2" key="1">
    <citation type="submission" date="2020-08" db="EMBL/GenBank/DDBJ databases">
        <title>Acidobacteriota in marine sediments use diverse sulfur dissimilation pathways.</title>
        <authorList>
            <person name="Wasmund K."/>
        </authorList>
    </citation>
    <scope>NUCLEOTIDE SEQUENCE [LARGE SCALE GENOMIC DNA]</scope>
    <source>
        <strain evidence="1">MAG AM4</strain>
    </source>
</reference>
<evidence type="ECO:0000313" key="2">
    <source>
        <dbReference type="Proteomes" id="UP000648239"/>
    </source>
</evidence>
<dbReference type="Proteomes" id="UP000648239">
    <property type="component" value="Unassembled WGS sequence"/>
</dbReference>
<organism evidence="1 2">
    <name type="scientific">Candidatus Polarisedimenticola svalbardensis</name>
    <dbReference type="NCBI Taxonomy" id="2886004"/>
    <lineage>
        <taxon>Bacteria</taxon>
        <taxon>Pseudomonadati</taxon>
        <taxon>Acidobacteriota</taxon>
        <taxon>Candidatus Polarisedimenticolia</taxon>
        <taxon>Candidatus Polarisedimenticolales</taxon>
        <taxon>Candidatus Polarisedimenticolaceae</taxon>
        <taxon>Candidatus Polarisedimenticola</taxon>
    </lineage>
</organism>
<dbReference type="Pfam" id="PF04365">
    <property type="entry name" value="BrnT_toxin"/>
    <property type="match status" value="1"/>
</dbReference>
<dbReference type="Gene3D" id="3.10.450.530">
    <property type="entry name" value="Ribonuclease toxin, BrnT, of type II toxin-antitoxin system"/>
    <property type="match status" value="1"/>
</dbReference>
<dbReference type="AlphaFoldDB" id="A0A8J6Y0A1"/>
<proteinExistence type="predicted"/>
<dbReference type="InterPro" id="IPR007460">
    <property type="entry name" value="BrnT_toxin"/>
</dbReference>
<sequence>MPLEFTWDRAKAASNLAKHGVPFEEASTTFGDPLSITVTDRERRTYE</sequence>
<protein>
    <submittedName>
        <fullName evidence="1">BrnT family toxin</fullName>
    </submittedName>
</protein>
<dbReference type="InterPro" id="IPR038573">
    <property type="entry name" value="BrnT_sf"/>
</dbReference>